<keyword evidence="3" id="KW-1185">Reference proteome</keyword>
<feature type="region of interest" description="Disordered" evidence="1">
    <location>
        <begin position="226"/>
        <end position="263"/>
    </location>
</feature>
<evidence type="ECO:0000313" key="2">
    <source>
        <dbReference type="EMBL" id="OEH80496.1"/>
    </source>
</evidence>
<sequence>MCAADWSRLHVGLVGEICAFLGDTASLVSFATTPSSIGFAEFLGKIPSSMRALKATPPLGPLLGQALGCSFFWKRLEFFCINAAKRRTRSALLRRDANKWGSCCLLKEHEEASRAECWQQSREPAHADQKTQAMKTPPTWGPAPETTLLQPLELLRLLPQLQRLSLQVPSQAPELAGFLGLFCPFLREVELTTRRGFTNAEMQQLCQQMPQLETLDIRIRTRRVPHTNDSTGESVARHSVFRRPEGGPQRRPPTGEEASARTPNLKGIKRYLKLWTEVKRIAVSYDNTTANLEAPDGGPSAVVYARKCTQETERTPLSEVTCRSASYQGARGPEVSLSPV</sequence>
<accession>A0A1D3DAL4</accession>
<evidence type="ECO:0000256" key="1">
    <source>
        <dbReference type="SAM" id="MobiDB-lite"/>
    </source>
</evidence>
<dbReference type="Gene3D" id="3.80.10.10">
    <property type="entry name" value="Ribonuclease Inhibitor"/>
    <property type="match status" value="1"/>
</dbReference>
<name>A0A1D3DAL4_9EIME</name>
<dbReference type="Proteomes" id="UP000095192">
    <property type="component" value="Unassembled WGS sequence"/>
</dbReference>
<gene>
    <name evidence="2" type="ORF">cyc_08170</name>
</gene>
<dbReference type="InterPro" id="IPR032675">
    <property type="entry name" value="LRR_dom_sf"/>
</dbReference>
<dbReference type="AlphaFoldDB" id="A0A1D3DAL4"/>
<dbReference type="EMBL" id="JROU02000061">
    <property type="protein sequence ID" value="OEH80496.1"/>
    <property type="molecule type" value="Genomic_DNA"/>
</dbReference>
<comment type="caution">
    <text evidence="2">The sequence shown here is derived from an EMBL/GenBank/DDBJ whole genome shotgun (WGS) entry which is preliminary data.</text>
</comment>
<proteinExistence type="predicted"/>
<evidence type="ECO:0000313" key="3">
    <source>
        <dbReference type="Proteomes" id="UP000095192"/>
    </source>
</evidence>
<dbReference type="InParanoid" id="A0A1D3DAL4"/>
<organism evidence="2 3">
    <name type="scientific">Cyclospora cayetanensis</name>
    <dbReference type="NCBI Taxonomy" id="88456"/>
    <lineage>
        <taxon>Eukaryota</taxon>
        <taxon>Sar</taxon>
        <taxon>Alveolata</taxon>
        <taxon>Apicomplexa</taxon>
        <taxon>Conoidasida</taxon>
        <taxon>Coccidia</taxon>
        <taxon>Eucoccidiorida</taxon>
        <taxon>Eimeriorina</taxon>
        <taxon>Eimeriidae</taxon>
        <taxon>Cyclospora</taxon>
    </lineage>
</organism>
<dbReference type="VEuPathDB" id="ToxoDB:cyc_08170"/>
<protein>
    <submittedName>
        <fullName evidence="2">Uncharacterized protein</fullName>
    </submittedName>
</protein>
<reference evidence="2 3" key="1">
    <citation type="journal article" date="2016" name="BMC Genomics">
        <title>Comparative genomics reveals Cyclospora cayetanensis possesses coccidia-like metabolism and invasion components but unique surface antigens.</title>
        <authorList>
            <person name="Liu S."/>
            <person name="Wang L."/>
            <person name="Zheng H."/>
            <person name="Xu Z."/>
            <person name="Roellig D.M."/>
            <person name="Li N."/>
            <person name="Frace M.A."/>
            <person name="Tang K."/>
            <person name="Arrowood M.J."/>
            <person name="Moss D.M."/>
            <person name="Zhang L."/>
            <person name="Feng Y."/>
            <person name="Xiao L."/>
        </authorList>
    </citation>
    <scope>NUCLEOTIDE SEQUENCE [LARGE SCALE GENOMIC DNA]</scope>
    <source>
        <strain evidence="2 3">CHN_HEN01</strain>
    </source>
</reference>
<feature type="region of interest" description="Disordered" evidence="1">
    <location>
        <begin position="125"/>
        <end position="144"/>
    </location>
</feature>